<feature type="domain" description="C2H2-type" evidence="10">
    <location>
        <begin position="29"/>
        <end position="56"/>
    </location>
</feature>
<proteinExistence type="predicted"/>
<evidence type="ECO:0000256" key="8">
    <source>
        <dbReference type="ARBA" id="ARBA00023242"/>
    </source>
</evidence>
<evidence type="ECO:0000256" key="3">
    <source>
        <dbReference type="ARBA" id="ARBA00022737"/>
    </source>
</evidence>
<reference evidence="11" key="3">
    <citation type="journal article" date="2017" name="Nature">
        <title>Genome sequence of the progenitor of the wheat D genome Aegilops tauschii.</title>
        <authorList>
            <person name="Luo M.C."/>
            <person name="Gu Y.Q."/>
            <person name="Puiu D."/>
            <person name="Wang H."/>
            <person name="Twardziok S.O."/>
            <person name="Deal K.R."/>
            <person name="Huo N."/>
            <person name="Zhu T."/>
            <person name="Wang L."/>
            <person name="Wang Y."/>
            <person name="McGuire P.E."/>
            <person name="Liu S."/>
            <person name="Long H."/>
            <person name="Ramasamy R.K."/>
            <person name="Rodriguez J.C."/>
            <person name="Van S.L."/>
            <person name="Yuan L."/>
            <person name="Wang Z."/>
            <person name="Xia Z."/>
            <person name="Xiao L."/>
            <person name="Anderson O.D."/>
            <person name="Ouyang S."/>
            <person name="Liang Y."/>
            <person name="Zimin A.V."/>
            <person name="Pertea G."/>
            <person name="Qi P."/>
            <person name="Bennetzen J.L."/>
            <person name="Dai X."/>
            <person name="Dawson M.W."/>
            <person name="Muller H.G."/>
            <person name="Kugler K."/>
            <person name="Rivarola-Duarte L."/>
            <person name="Spannagl M."/>
            <person name="Mayer K.F.X."/>
            <person name="Lu F.H."/>
            <person name="Bevan M.W."/>
            <person name="Leroy P."/>
            <person name="Li P."/>
            <person name="You F.M."/>
            <person name="Sun Q."/>
            <person name="Liu Z."/>
            <person name="Lyons E."/>
            <person name="Wicker T."/>
            <person name="Salzberg S.L."/>
            <person name="Devos K.M."/>
            <person name="Dvorak J."/>
        </authorList>
    </citation>
    <scope>NUCLEOTIDE SEQUENCE [LARGE SCALE GENOMIC DNA]</scope>
    <source>
        <strain evidence="11">cv. AL8/78</strain>
    </source>
</reference>
<evidence type="ECO:0000256" key="1">
    <source>
        <dbReference type="ARBA" id="ARBA00004123"/>
    </source>
</evidence>
<keyword evidence="6" id="KW-0805">Transcription regulation</keyword>
<protein>
    <recommendedName>
        <fullName evidence="10">C2H2-type domain-containing protein</fullName>
    </recommendedName>
</protein>
<dbReference type="PANTHER" id="PTHR26374:SF378">
    <property type="entry name" value="C2H2-TYPE ZINC FINGER FAMILY PROTEIN"/>
    <property type="match status" value="1"/>
</dbReference>
<dbReference type="Proteomes" id="UP000015105">
    <property type="component" value="Chromosome 5D"/>
</dbReference>
<organism evidence="11 12">
    <name type="scientific">Aegilops tauschii subsp. strangulata</name>
    <name type="common">Goatgrass</name>
    <dbReference type="NCBI Taxonomy" id="200361"/>
    <lineage>
        <taxon>Eukaryota</taxon>
        <taxon>Viridiplantae</taxon>
        <taxon>Streptophyta</taxon>
        <taxon>Embryophyta</taxon>
        <taxon>Tracheophyta</taxon>
        <taxon>Spermatophyta</taxon>
        <taxon>Magnoliopsida</taxon>
        <taxon>Liliopsida</taxon>
        <taxon>Poales</taxon>
        <taxon>Poaceae</taxon>
        <taxon>BOP clade</taxon>
        <taxon>Pooideae</taxon>
        <taxon>Triticodae</taxon>
        <taxon>Triticeae</taxon>
        <taxon>Triticinae</taxon>
        <taxon>Aegilops</taxon>
    </lineage>
</organism>
<sequence length="179" mass="18778">PPQAAAPLHAFHGPLHMIPHQDPAAPPGFSCKECYRWFPTHQGLGGHVAGHKNRRIAAAAAAAIAAGIDPIDHAAGAPRPVKQHTCKVCGAVYSSGVRLGGHMRKHYTGKPIVPRKRARLLLPPDHLGLAIPGPAPQAPAAEVAVQPPAVPAGCLRIFGVTIMQEAKEEEPPVAVEDKQ</sequence>
<dbReference type="SUPFAM" id="SSF57667">
    <property type="entry name" value="beta-beta-alpha zinc fingers"/>
    <property type="match status" value="1"/>
</dbReference>
<dbReference type="InterPro" id="IPR013087">
    <property type="entry name" value="Znf_C2H2_type"/>
</dbReference>
<evidence type="ECO:0000259" key="10">
    <source>
        <dbReference type="PROSITE" id="PS50157"/>
    </source>
</evidence>
<comment type="subcellular location">
    <subcellularLocation>
        <location evidence="1">Nucleus</location>
    </subcellularLocation>
</comment>
<name>A0A453M1T1_AEGTS</name>
<evidence type="ECO:0000256" key="5">
    <source>
        <dbReference type="ARBA" id="ARBA00022833"/>
    </source>
</evidence>
<evidence type="ECO:0000256" key="6">
    <source>
        <dbReference type="ARBA" id="ARBA00023015"/>
    </source>
</evidence>
<keyword evidence="3" id="KW-0677">Repeat</keyword>
<dbReference type="Pfam" id="PF13912">
    <property type="entry name" value="zf-C2H2_6"/>
    <property type="match status" value="2"/>
</dbReference>
<evidence type="ECO:0000256" key="9">
    <source>
        <dbReference type="PROSITE-ProRule" id="PRU00042"/>
    </source>
</evidence>
<reference evidence="11" key="4">
    <citation type="submission" date="2019-03" db="UniProtKB">
        <authorList>
            <consortium name="EnsemblPlants"/>
        </authorList>
    </citation>
    <scope>IDENTIFICATION</scope>
</reference>
<dbReference type="Gramene" id="AET5Gv21004700.1">
    <property type="protein sequence ID" value="AET5Gv21004700.1"/>
    <property type="gene ID" value="AET5Gv21004700"/>
</dbReference>
<dbReference type="AlphaFoldDB" id="A0A453M1T1"/>
<evidence type="ECO:0000256" key="2">
    <source>
        <dbReference type="ARBA" id="ARBA00022723"/>
    </source>
</evidence>
<dbReference type="EnsemblPlants" id="AET5Gv21004700.1">
    <property type="protein sequence ID" value="AET5Gv21004700.1"/>
    <property type="gene ID" value="AET5Gv21004700"/>
</dbReference>
<dbReference type="GO" id="GO:0008270">
    <property type="term" value="F:zinc ion binding"/>
    <property type="evidence" value="ECO:0007669"/>
    <property type="project" value="UniProtKB-KW"/>
</dbReference>
<keyword evidence="5" id="KW-0862">Zinc</keyword>
<dbReference type="PANTHER" id="PTHR26374">
    <property type="entry name" value="ZINC FINGER PROTEIN ZAT5"/>
    <property type="match status" value="1"/>
</dbReference>
<evidence type="ECO:0000256" key="7">
    <source>
        <dbReference type="ARBA" id="ARBA00023163"/>
    </source>
</evidence>
<feature type="domain" description="C2H2-type" evidence="10">
    <location>
        <begin position="84"/>
        <end position="111"/>
    </location>
</feature>
<dbReference type="InterPro" id="IPR036236">
    <property type="entry name" value="Znf_C2H2_sf"/>
</dbReference>
<evidence type="ECO:0000313" key="11">
    <source>
        <dbReference type="EnsemblPlants" id="AET5Gv21004700.1"/>
    </source>
</evidence>
<dbReference type="PROSITE" id="PS50157">
    <property type="entry name" value="ZINC_FINGER_C2H2_2"/>
    <property type="match status" value="2"/>
</dbReference>
<keyword evidence="7" id="KW-0804">Transcription</keyword>
<dbReference type="STRING" id="200361.A0A453M1T1"/>
<keyword evidence="4 9" id="KW-0863">Zinc-finger</keyword>
<reference evidence="11" key="5">
    <citation type="journal article" date="2021" name="G3 (Bethesda)">
        <title>Aegilops tauschii genome assembly Aet v5.0 features greater sequence contiguity and improved annotation.</title>
        <authorList>
            <person name="Wang L."/>
            <person name="Zhu T."/>
            <person name="Rodriguez J.C."/>
            <person name="Deal K.R."/>
            <person name="Dubcovsky J."/>
            <person name="McGuire P.E."/>
            <person name="Lux T."/>
            <person name="Spannagl M."/>
            <person name="Mayer K.F.X."/>
            <person name="Baldrich P."/>
            <person name="Meyers B.C."/>
            <person name="Huo N."/>
            <person name="Gu Y.Q."/>
            <person name="Zhou H."/>
            <person name="Devos K.M."/>
            <person name="Bennetzen J.L."/>
            <person name="Unver T."/>
            <person name="Budak H."/>
            <person name="Gulick P.J."/>
            <person name="Galiba G."/>
            <person name="Kalapos B."/>
            <person name="Nelson D.R."/>
            <person name="Li P."/>
            <person name="You F.M."/>
            <person name="Luo M.C."/>
            <person name="Dvorak J."/>
        </authorList>
    </citation>
    <scope>NUCLEOTIDE SEQUENCE [LARGE SCALE GENOMIC DNA]</scope>
    <source>
        <strain evidence="11">cv. AL8/78</strain>
    </source>
</reference>
<dbReference type="PROSITE" id="PS00028">
    <property type="entry name" value="ZINC_FINGER_C2H2_1"/>
    <property type="match status" value="2"/>
</dbReference>
<evidence type="ECO:0000256" key="4">
    <source>
        <dbReference type="ARBA" id="ARBA00022771"/>
    </source>
</evidence>
<dbReference type="Gene3D" id="3.30.160.60">
    <property type="entry name" value="Classic Zinc Finger"/>
    <property type="match status" value="1"/>
</dbReference>
<keyword evidence="2" id="KW-0479">Metal-binding</keyword>
<reference evidence="12" key="2">
    <citation type="journal article" date="2017" name="Nat. Plants">
        <title>The Aegilops tauschii genome reveals multiple impacts of transposons.</title>
        <authorList>
            <person name="Zhao G."/>
            <person name="Zou C."/>
            <person name="Li K."/>
            <person name="Wang K."/>
            <person name="Li T."/>
            <person name="Gao L."/>
            <person name="Zhang X."/>
            <person name="Wang H."/>
            <person name="Yang Z."/>
            <person name="Liu X."/>
            <person name="Jiang W."/>
            <person name="Mao L."/>
            <person name="Kong X."/>
            <person name="Jiao Y."/>
            <person name="Jia J."/>
        </authorList>
    </citation>
    <scope>NUCLEOTIDE SEQUENCE [LARGE SCALE GENOMIC DNA]</scope>
    <source>
        <strain evidence="12">cv. AL8/78</strain>
    </source>
</reference>
<keyword evidence="8" id="KW-0539">Nucleus</keyword>
<evidence type="ECO:0000313" key="12">
    <source>
        <dbReference type="Proteomes" id="UP000015105"/>
    </source>
</evidence>
<accession>A0A453M1T1</accession>
<reference evidence="12" key="1">
    <citation type="journal article" date="2014" name="Science">
        <title>Ancient hybridizations among the ancestral genomes of bread wheat.</title>
        <authorList>
            <consortium name="International Wheat Genome Sequencing Consortium,"/>
            <person name="Marcussen T."/>
            <person name="Sandve S.R."/>
            <person name="Heier L."/>
            <person name="Spannagl M."/>
            <person name="Pfeifer M."/>
            <person name="Jakobsen K.S."/>
            <person name="Wulff B.B."/>
            <person name="Steuernagel B."/>
            <person name="Mayer K.F."/>
            <person name="Olsen O.A."/>
        </authorList>
    </citation>
    <scope>NUCLEOTIDE SEQUENCE [LARGE SCALE GENOMIC DNA]</scope>
    <source>
        <strain evidence="12">cv. AL8/78</strain>
    </source>
</reference>
<dbReference type="SMART" id="SM00355">
    <property type="entry name" value="ZnF_C2H2"/>
    <property type="match status" value="2"/>
</dbReference>
<keyword evidence="12" id="KW-1185">Reference proteome</keyword>
<dbReference type="GO" id="GO:0005634">
    <property type="term" value="C:nucleus"/>
    <property type="evidence" value="ECO:0007669"/>
    <property type="project" value="UniProtKB-SubCell"/>
</dbReference>